<name>A0A3P7L1W1_STRVU</name>
<dbReference type="EMBL" id="UYYB01029859">
    <property type="protein sequence ID" value="VDM73288.1"/>
    <property type="molecule type" value="Genomic_DNA"/>
</dbReference>
<dbReference type="InterPro" id="IPR017943">
    <property type="entry name" value="Bactericidal_perm-incr_a/b_dom"/>
</dbReference>
<dbReference type="OrthoDB" id="5857016at2759"/>
<accession>A0A3P7L1W1</accession>
<dbReference type="InterPro" id="IPR001124">
    <property type="entry name" value="Lipid-bd_serum_glycop_C"/>
</dbReference>
<feature type="domain" description="Lipid-binding serum glycoprotein C-terminal" evidence="1">
    <location>
        <begin position="9"/>
        <end position="157"/>
    </location>
</feature>
<dbReference type="AlphaFoldDB" id="A0A3P7L1W1"/>
<dbReference type="PANTHER" id="PTHR10504:SF145">
    <property type="entry name" value="PROTEIN CBG15266"/>
    <property type="match status" value="1"/>
</dbReference>
<dbReference type="Pfam" id="PF02886">
    <property type="entry name" value="LBP_BPI_CETP_C"/>
    <property type="match status" value="1"/>
</dbReference>
<dbReference type="SUPFAM" id="SSF55394">
    <property type="entry name" value="Bactericidal permeability-increasing protein, BPI"/>
    <property type="match status" value="1"/>
</dbReference>
<proteinExistence type="predicted"/>
<evidence type="ECO:0000313" key="2">
    <source>
        <dbReference type="EMBL" id="VDM73288.1"/>
    </source>
</evidence>
<dbReference type="InterPro" id="IPR032942">
    <property type="entry name" value="BPI/LBP/Plunc"/>
</dbReference>
<gene>
    <name evidence="2" type="ORF">SVUK_LOCUS8286</name>
</gene>
<dbReference type="Gene3D" id="3.15.20.10">
    <property type="entry name" value="Bactericidal permeability-increasing protein, domain 2"/>
    <property type="match status" value="1"/>
</dbReference>
<dbReference type="GO" id="GO:0005615">
    <property type="term" value="C:extracellular space"/>
    <property type="evidence" value="ECO:0007669"/>
    <property type="project" value="TreeGrafter"/>
</dbReference>
<reference evidence="2 3" key="1">
    <citation type="submission" date="2018-11" db="EMBL/GenBank/DDBJ databases">
        <authorList>
            <consortium name="Pathogen Informatics"/>
        </authorList>
    </citation>
    <scope>NUCLEOTIDE SEQUENCE [LARGE SCALE GENOMIC DNA]</scope>
</reference>
<organism evidence="2 3">
    <name type="scientific">Strongylus vulgaris</name>
    <name type="common">Blood worm</name>
    <dbReference type="NCBI Taxonomy" id="40348"/>
    <lineage>
        <taxon>Eukaryota</taxon>
        <taxon>Metazoa</taxon>
        <taxon>Ecdysozoa</taxon>
        <taxon>Nematoda</taxon>
        <taxon>Chromadorea</taxon>
        <taxon>Rhabditida</taxon>
        <taxon>Rhabditina</taxon>
        <taxon>Rhabditomorpha</taxon>
        <taxon>Strongyloidea</taxon>
        <taxon>Strongylidae</taxon>
        <taxon>Strongylus</taxon>
    </lineage>
</organism>
<evidence type="ECO:0000259" key="1">
    <source>
        <dbReference type="Pfam" id="PF02886"/>
    </source>
</evidence>
<keyword evidence="3" id="KW-1185">Reference proteome</keyword>
<protein>
    <recommendedName>
        <fullName evidence="1">Lipid-binding serum glycoprotein C-terminal domain-containing protein</fullName>
    </recommendedName>
</protein>
<dbReference type="Proteomes" id="UP000270094">
    <property type="component" value="Unassembled WGS sequence"/>
</dbReference>
<dbReference type="PANTHER" id="PTHR10504">
    <property type="entry name" value="BACTERICIDAL PERMEABILITY-INCREASING BPI PROTEIN-RELATED"/>
    <property type="match status" value="1"/>
</dbReference>
<sequence length="160" mass="17601">MVAGDGLEPRMIVLWLGESVWNCLLGSIHKSGIIKIPVNKENVPEMESFLRTSCPGSFCVGKFFDMLSKEYPDKHIEMSLHTSDEPYVHMKTDDITVGGQFALDLHVGSIYTTKPLATIILDGTMSVTPSVVEDKLVGKVTNLNFEFKPGPSEIGEISPM</sequence>
<dbReference type="GO" id="GO:0008289">
    <property type="term" value="F:lipid binding"/>
    <property type="evidence" value="ECO:0007669"/>
    <property type="project" value="InterPro"/>
</dbReference>
<evidence type="ECO:0000313" key="3">
    <source>
        <dbReference type="Proteomes" id="UP000270094"/>
    </source>
</evidence>